<dbReference type="Proteomes" id="UP000179145">
    <property type="component" value="Chromosome"/>
</dbReference>
<keyword evidence="3" id="KW-0997">Cell inner membrane</keyword>
<evidence type="ECO:0000313" key="8">
    <source>
        <dbReference type="EMBL" id="AOX16135.1"/>
    </source>
</evidence>
<dbReference type="InterPro" id="IPR004960">
    <property type="entry name" value="LipA_acyltrans"/>
</dbReference>
<dbReference type="KEGG" id="kba:A0U89_02240"/>
<dbReference type="PANTHER" id="PTHR30606:SF9">
    <property type="entry name" value="LIPID A BIOSYNTHESIS LAUROYLTRANSFERASE"/>
    <property type="match status" value="1"/>
</dbReference>
<dbReference type="InterPro" id="IPR014548">
    <property type="entry name" value="Ac_Trasf"/>
</dbReference>
<organism evidence="8 9">
    <name type="scientific">Kozakia baliensis</name>
    <dbReference type="NCBI Taxonomy" id="153496"/>
    <lineage>
        <taxon>Bacteria</taxon>
        <taxon>Pseudomonadati</taxon>
        <taxon>Pseudomonadota</taxon>
        <taxon>Alphaproteobacteria</taxon>
        <taxon>Acetobacterales</taxon>
        <taxon>Acetobacteraceae</taxon>
        <taxon>Kozakia</taxon>
    </lineage>
</organism>
<keyword evidence="5 7" id="KW-0472">Membrane</keyword>
<keyword evidence="6" id="KW-0012">Acyltransferase</keyword>
<keyword evidence="4" id="KW-0808">Transferase</keyword>
<keyword evidence="2" id="KW-1003">Cell membrane</keyword>
<keyword evidence="7" id="KW-1133">Transmembrane helix</keyword>
<dbReference type="GO" id="GO:0009247">
    <property type="term" value="P:glycolipid biosynthetic process"/>
    <property type="evidence" value="ECO:0007669"/>
    <property type="project" value="UniProtKB-ARBA"/>
</dbReference>
<dbReference type="EMBL" id="CP014674">
    <property type="protein sequence ID" value="AOX16135.1"/>
    <property type="molecule type" value="Genomic_DNA"/>
</dbReference>
<evidence type="ECO:0000256" key="1">
    <source>
        <dbReference type="ARBA" id="ARBA00004533"/>
    </source>
</evidence>
<evidence type="ECO:0000256" key="2">
    <source>
        <dbReference type="ARBA" id="ARBA00022475"/>
    </source>
</evidence>
<comment type="subcellular location">
    <subcellularLocation>
        <location evidence="1">Cell inner membrane</location>
    </subcellularLocation>
</comment>
<evidence type="ECO:0000256" key="5">
    <source>
        <dbReference type="ARBA" id="ARBA00023136"/>
    </source>
</evidence>
<dbReference type="RefSeq" id="WP_070401954.1">
    <property type="nucleotide sequence ID" value="NZ_BJVW01000013.1"/>
</dbReference>
<dbReference type="OrthoDB" id="9808633at2"/>
<evidence type="ECO:0000313" key="9">
    <source>
        <dbReference type="Proteomes" id="UP000179145"/>
    </source>
</evidence>
<dbReference type="GO" id="GO:0016746">
    <property type="term" value="F:acyltransferase activity"/>
    <property type="evidence" value="ECO:0007669"/>
    <property type="project" value="UniProtKB-KW"/>
</dbReference>
<keyword evidence="7" id="KW-0812">Transmembrane</keyword>
<sequence>MNAAGAKSGWMGPERGSGPAMRLLLWIALRLGYPVASCLLWPVALYYVAAHSKGRRASRAYLTRLLGKPARLPDIARHLYAFCAITLDRIFLLTGRFDSRKIHIEGLDVLVSAIDGGKGCFLLGAHIGSFDVLRIIGRHSPVRLRMLMYRRYVGMATKLLERLDPDYMGSIIEIGRPDTMLRVAECFERGEVVGALADRAPYGEKCLTVPFLGQPARLPTGPLRVAATLGVPVVLFSALRRADGGYDVRFELLAERIELQGNRVEREDILRGWLGRYAAWMEALCRRDPFSWFNYFDFWQNAA</sequence>
<dbReference type="GO" id="GO:0005886">
    <property type="term" value="C:plasma membrane"/>
    <property type="evidence" value="ECO:0007669"/>
    <property type="project" value="UniProtKB-SubCell"/>
</dbReference>
<keyword evidence="9" id="KW-1185">Reference proteome</keyword>
<dbReference type="AlphaFoldDB" id="A0A1D8UR49"/>
<evidence type="ECO:0000256" key="7">
    <source>
        <dbReference type="SAM" id="Phobius"/>
    </source>
</evidence>
<reference evidence="8 9" key="1">
    <citation type="journal article" date="2016" name="Microb. Cell Fact.">
        <title>Dissection of exopolysaccharide biosynthesis in Kozakia baliensis.</title>
        <authorList>
            <person name="Brandt J.U."/>
            <person name="Jakob F."/>
            <person name="Behr J."/>
            <person name="Geissler A.J."/>
            <person name="Vogel R.F."/>
        </authorList>
    </citation>
    <scope>NUCLEOTIDE SEQUENCE [LARGE SCALE GENOMIC DNA]</scope>
    <source>
        <strain evidence="8 9">DSM 14400</strain>
    </source>
</reference>
<evidence type="ECO:0008006" key="10">
    <source>
        <dbReference type="Google" id="ProtNLM"/>
    </source>
</evidence>
<dbReference type="Pfam" id="PF03279">
    <property type="entry name" value="Lip_A_acyltrans"/>
    <property type="match status" value="1"/>
</dbReference>
<dbReference type="STRING" id="153496.A0U89_02240"/>
<protein>
    <recommendedName>
        <fullName evidence="10">Acyltransferase</fullName>
    </recommendedName>
</protein>
<evidence type="ECO:0000256" key="4">
    <source>
        <dbReference type="ARBA" id="ARBA00022679"/>
    </source>
</evidence>
<feature type="transmembrane region" description="Helical" evidence="7">
    <location>
        <begin position="23"/>
        <end position="49"/>
    </location>
</feature>
<gene>
    <name evidence="8" type="ORF">A0U89_02240</name>
</gene>
<evidence type="ECO:0000256" key="3">
    <source>
        <dbReference type="ARBA" id="ARBA00022519"/>
    </source>
</evidence>
<evidence type="ECO:0000256" key="6">
    <source>
        <dbReference type="ARBA" id="ARBA00023315"/>
    </source>
</evidence>
<name>A0A1D8UR49_9PROT</name>
<dbReference type="CDD" id="cd07984">
    <property type="entry name" value="LPLAT_LABLAT-like"/>
    <property type="match status" value="1"/>
</dbReference>
<accession>A0A1D8UR49</accession>
<dbReference type="PANTHER" id="PTHR30606">
    <property type="entry name" value="LIPID A BIOSYNTHESIS LAUROYL ACYLTRANSFERASE"/>
    <property type="match status" value="1"/>
</dbReference>
<dbReference type="PIRSF" id="PIRSF028561">
    <property type="entry name" value="Ac_Trasf"/>
    <property type="match status" value="1"/>
</dbReference>
<proteinExistence type="predicted"/>
<dbReference type="eggNOG" id="COG4261">
    <property type="taxonomic scope" value="Bacteria"/>
</dbReference>